<feature type="compositionally biased region" description="Polar residues" evidence="1">
    <location>
        <begin position="21"/>
        <end position="35"/>
    </location>
</feature>
<evidence type="ECO:0000313" key="4">
    <source>
        <dbReference type="Proteomes" id="UP000824469"/>
    </source>
</evidence>
<name>A0AA38GK00_TAXCH</name>
<dbReference type="AlphaFoldDB" id="A0AA38GK00"/>
<reference evidence="3 4" key="1">
    <citation type="journal article" date="2021" name="Nat. Plants">
        <title>The Taxus genome provides insights into paclitaxel biosynthesis.</title>
        <authorList>
            <person name="Xiong X."/>
            <person name="Gou J."/>
            <person name="Liao Q."/>
            <person name="Li Y."/>
            <person name="Zhou Q."/>
            <person name="Bi G."/>
            <person name="Li C."/>
            <person name="Du R."/>
            <person name="Wang X."/>
            <person name="Sun T."/>
            <person name="Guo L."/>
            <person name="Liang H."/>
            <person name="Lu P."/>
            <person name="Wu Y."/>
            <person name="Zhang Z."/>
            <person name="Ro D.K."/>
            <person name="Shang Y."/>
            <person name="Huang S."/>
            <person name="Yan J."/>
        </authorList>
    </citation>
    <scope>NUCLEOTIDE SEQUENCE [LARGE SCALE GENOMIC DNA]</scope>
    <source>
        <strain evidence="3">Ta-2019</strain>
    </source>
</reference>
<dbReference type="InterPro" id="IPR046465">
    <property type="entry name" value="BORCS6_C"/>
</dbReference>
<evidence type="ECO:0000313" key="3">
    <source>
        <dbReference type="EMBL" id="KAH9325179.1"/>
    </source>
</evidence>
<dbReference type="Pfam" id="PF10157">
    <property type="entry name" value="BORCS6"/>
    <property type="match status" value="1"/>
</dbReference>
<gene>
    <name evidence="3" type="ORF">KI387_005357</name>
</gene>
<protein>
    <recommendedName>
        <fullName evidence="2">BLOC-1-related complex subunit 6 C-terminal helix domain-containing protein</fullName>
    </recommendedName>
</protein>
<proteinExistence type="predicted"/>
<keyword evidence="4" id="KW-1185">Reference proteome</keyword>
<dbReference type="OMA" id="LICITRI"/>
<dbReference type="EMBL" id="JAHRHJ020000002">
    <property type="protein sequence ID" value="KAH9325179.1"/>
    <property type="molecule type" value="Genomic_DNA"/>
</dbReference>
<feature type="domain" description="BLOC-1-related complex subunit 6 C-terminal helix" evidence="2">
    <location>
        <begin position="49"/>
        <end position="131"/>
    </location>
</feature>
<feature type="non-terminal residue" evidence="3">
    <location>
        <position position="131"/>
    </location>
</feature>
<feature type="region of interest" description="Disordered" evidence="1">
    <location>
        <begin position="1"/>
        <end position="37"/>
    </location>
</feature>
<dbReference type="PANTHER" id="PTHR39708:SF2">
    <property type="entry name" value="BLOC-1-RELATED COMPLEX SUBUNIT 6 C-TERMINAL HELIX DOMAIN-CONTAINING PROTEIN"/>
    <property type="match status" value="1"/>
</dbReference>
<dbReference type="Proteomes" id="UP000824469">
    <property type="component" value="Unassembled WGS sequence"/>
</dbReference>
<comment type="caution">
    <text evidence="3">The sequence shown here is derived from an EMBL/GenBank/DDBJ whole genome shotgun (WGS) entry which is preliminary data.</text>
</comment>
<evidence type="ECO:0000256" key="1">
    <source>
        <dbReference type="SAM" id="MobiDB-lite"/>
    </source>
</evidence>
<organism evidence="3 4">
    <name type="scientific">Taxus chinensis</name>
    <name type="common">Chinese yew</name>
    <name type="synonym">Taxus wallichiana var. chinensis</name>
    <dbReference type="NCBI Taxonomy" id="29808"/>
    <lineage>
        <taxon>Eukaryota</taxon>
        <taxon>Viridiplantae</taxon>
        <taxon>Streptophyta</taxon>
        <taxon>Embryophyta</taxon>
        <taxon>Tracheophyta</taxon>
        <taxon>Spermatophyta</taxon>
        <taxon>Pinopsida</taxon>
        <taxon>Pinidae</taxon>
        <taxon>Conifers II</taxon>
        <taxon>Cupressales</taxon>
        <taxon>Taxaceae</taxon>
        <taxon>Taxus</taxon>
    </lineage>
</organism>
<evidence type="ECO:0000259" key="2">
    <source>
        <dbReference type="Pfam" id="PF10157"/>
    </source>
</evidence>
<accession>A0AA38GK00</accession>
<feature type="compositionally biased region" description="Basic and acidic residues" evidence="1">
    <location>
        <begin position="1"/>
        <end position="20"/>
    </location>
</feature>
<dbReference type="PANTHER" id="PTHR39708">
    <property type="entry name" value="OS07G0483400 PROTEIN"/>
    <property type="match status" value="1"/>
</dbReference>
<sequence>MDLEGKQNIDRNGGIEDNKENTISNSTAEGENEQANEVAHGLRVPDLVTALEVVEKDANEVAGSLTSLLSSLRLSLSQVTSSSVEHMQCYNDVAGQMQESALDAASKGNRFINASLRLNDEMKGTGNLAVQ</sequence>